<feature type="compositionally biased region" description="Basic residues" evidence="1">
    <location>
        <begin position="30"/>
        <end position="53"/>
    </location>
</feature>
<keyword evidence="3" id="KW-1185">Reference proteome</keyword>
<evidence type="ECO:0000256" key="1">
    <source>
        <dbReference type="SAM" id="MobiDB-lite"/>
    </source>
</evidence>
<dbReference type="KEGG" id="acr:Acry_1251"/>
<gene>
    <name evidence="2" type="ordered locus">Acry_1251</name>
</gene>
<organism evidence="2 3">
    <name type="scientific">Acidiphilium cryptum (strain JF-5)</name>
    <dbReference type="NCBI Taxonomy" id="349163"/>
    <lineage>
        <taxon>Bacteria</taxon>
        <taxon>Pseudomonadati</taxon>
        <taxon>Pseudomonadota</taxon>
        <taxon>Alphaproteobacteria</taxon>
        <taxon>Acetobacterales</taxon>
        <taxon>Acidocellaceae</taxon>
        <taxon>Acidiphilium</taxon>
    </lineage>
</organism>
<dbReference type="HOGENOM" id="CLU_2581690_0_0_5"/>
<name>A5FXY0_ACICJ</name>
<reference evidence="2 3" key="1">
    <citation type="submission" date="2007-05" db="EMBL/GenBank/DDBJ databases">
        <title>Complete sequence of chromosome of Acidiphilium cryptum JF-5.</title>
        <authorList>
            <consortium name="US DOE Joint Genome Institute"/>
            <person name="Copeland A."/>
            <person name="Lucas S."/>
            <person name="Lapidus A."/>
            <person name="Barry K."/>
            <person name="Detter J.C."/>
            <person name="Glavina del Rio T."/>
            <person name="Hammon N."/>
            <person name="Israni S."/>
            <person name="Dalin E."/>
            <person name="Tice H."/>
            <person name="Pitluck S."/>
            <person name="Sims D."/>
            <person name="Brettin T."/>
            <person name="Bruce D."/>
            <person name="Han C."/>
            <person name="Schmutz J."/>
            <person name="Larimer F."/>
            <person name="Land M."/>
            <person name="Hauser L."/>
            <person name="Kyrpides N."/>
            <person name="Kim E."/>
            <person name="Magnuson T."/>
            <person name="Richardson P."/>
        </authorList>
    </citation>
    <scope>NUCLEOTIDE SEQUENCE [LARGE SCALE GENOMIC DNA]</scope>
    <source>
        <strain evidence="2 3">JF-5</strain>
    </source>
</reference>
<feature type="compositionally biased region" description="Polar residues" evidence="1">
    <location>
        <begin position="55"/>
        <end position="64"/>
    </location>
</feature>
<sequence>MTISQKRYFRFIPSIDVMGNNESYACQNRPTHRRAKTCKGGRKSRNRCPKVKPKNSASNGQQRKAQLASRKMNVSKRFVT</sequence>
<dbReference type="Proteomes" id="UP000000245">
    <property type="component" value="Chromosome"/>
</dbReference>
<feature type="region of interest" description="Disordered" evidence="1">
    <location>
        <begin position="29"/>
        <end position="80"/>
    </location>
</feature>
<dbReference type="AlphaFoldDB" id="A5FXY0"/>
<evidence type="ECO:0000313" key="3">
    <source>
        <dbReference type="Proteomes" id="UP000000245"/>
    </source>
</evidence>
<dbReference type="EMBL" id="CP000697">
    <property type="protein sequence ID" value="ABQ30462.1"/>
    <property type="molecule type" value="Genomic_DNA"/>
</dbReference>
<accession>A5FXY0</accession>
<protein>
    <submittedName>
        <fullName evidence="2">Uncharacterized protein</fullName>
    </submittedName>
</protein>
<evidence type="ECO:0000313" key="2">
    <source>
        <dbReference type="EMBL" id="ABQ30462.1"/>
    </source>
</evidence>
<proteinExistence type="predicted"/>